<evidence type="ECO:0000256" key="1">
    <source>
        <dbReference type="ARBA" id="ARBA00008217"/>
    </source>
</evidence>
<evidence type="ECO:0000259" key="6">
    <source>
        <dbReference type="SMART" id="SM00827"/>
    </source>
</evidence>
<dbReference type="Pfam" id="PF00698">
    <property type="entry name" value="Acyl_transf_1"/>
    <property type="match status" value="1"/>
</dbReference>
<sequence>MNIAFLFPGQGSQSVGMGKALFEQFELARGVFAEAENVLGWDVADLCFNGPESKLNQTEFTQPALLTTSIAAWRVLGSPIHSATLVAGHSLGEFTALVAAGALSFADAVRLVHLRGRFMQEAVPEGKGAMAAIIGMKREAVEAICAQVSVDSALVSPANYNGPSQIVLSGEINAVKRAMVLAKESGAKLAIQLAVSVPSHSPLMRKACLRLSDELDKISGLDLQKPLVNNLAAEVTETWKVAKSALVDQLSSPLLWHETITRMKDTGVDQFIEVGPGRVLCGLLKRIDRRAKVMPVEDPEGIEKALSLLNQKVESV</sequence>
<dbReference type="InterPro" id="IPR016035">
    <property type="entry name" value="Acyl_Trfase/lysoPLipase"/>
</dbReference>
<dbReference type="EMBL" id="UOGF01000017">
    <property type="protein sequence ID" value="VAX26764.1"/>
    <property type="molecule type" value="Genomic_DNA"/>
</dbReference>
<dbReference type="InterPro" id="IPR024925">
    <property type="entry name" value="Malonyl_CoA-ACP_transAc"/>
</dbReference>
<dbReference type="SUPFAM" id="SSF52151">
    <property type="entry name" value="FabD/lysophospholipase-like"/>
    <property type="match status" value="1"/>
</dbReference>
<accession>A0A3B1CS93</accession>
<evidence type="ECO:0000256" key="4">
    <source>
        <dbReference type="ARBA" id="ARBA00023315"/>
    </source>
</evidence>
<evidence type="ECO:0000256" key="3">
    <source>
        <dbReference type="ARBA" id="ARBA00022679"/>
    </source>
</evidence>
<dbReference type="AlphaFoldDB" id="A0A3B1CS93"/>
<dbReference type="SUPFAM" id="SSF55048">
    <property type="entry name" value="Probable ACP-binding domain of malonyl-CoA ACP transacylase"/>
    <property type="match status" value="1"/>
</dbReference>
<keyword evidence="4 7" id="KW-0012">Acyltransferase</keyword>
<organism evidence="7">
    <name type="scientific">hydrothermal vent metagenome</name>
    <dbReference type="NCBI Taxonomy" id="652676"/>
    <lineage>
        <taxon>unclassified sequences</taxon>
        <taxon>metagenomes</taxon>
        <taxon>ecological metagenomes</taxon>
    </lineage>
</organism>
<evidence type="ECO:0000313" key="7">
    <source>
        <dbReference type="EMBL" id="VAX26764.1"/>
    </source>
</evidence>
<dbReference type="FunFam" id="3.30.70.250:FF:000001">
    <property type="entry name" value="Malonyl CoA-acyl carrier protein transacylase"/>
    <property type="match status" value="1"/>
</dbReference>
<dbReference type="PANTHER" id="PTHR42681:SF1">
    <property type="entry name" value="MALONYL-COA-ACYL CARRIER PROTEIN TRANSACYLASE, MITOCHONDRIAL"/>
    <property type="match status" value="1"/>
</dbReference>
<comment type="catalytic activity">
    <reaction evidence="5">
        <text>holo-[ACP] + malonyl-CoA = malonyl-[ACP] + CoA</text>
        <dbReference type="Rhea" id="RHEA:41792"/>
        <dbReference type="Rhea" id="RHEA-COMP:9623"/>
        <dbReference type="Rhea" id="RHEA-COMP:9685"/>
        <dbReference type="ChEBI" id="CHEBI:57287"/>
        <dbReference type="ChEBI" id="CHEBI:57384"/>
        <dbReference type="ChEBI" id="CHEBI:64479"/>
        <dbReference type="ChEBI" id="CHEBI:78449"/>
        <dbReference type="EC" id="2.3.1.39"/>
    </reaction>
</comment>
<proteinExistence type="inferred from homology"/>
<reference evidence="7" key="1">
    <citation type="submission" date="2018-06" db="EMBL/GenBank/DDBJ databases">
        <authorList>
            <person name="Zhirakovskaya E."/>
        </authorList>
    </citation>
    <scope>NUCLEOTIDE SEQUENCE</scope>
</reference>
<dbReference type="InterPro" id="IPR050858">
    <property type="entry name" value="Mal-CoA-ACP_Trans/PKS_FabD"/>
</dbReference>
<dbReference type="InterPro" id="IPR004410">
    <property type="entry name" value="Malonyl_CoA-ACP_transAc_FabD"/>
</dbReference>
<dbReference type="SMART" id="SM00827">
    <property type="entry name" value="PKS_AT"/>
    <property type="match status" value="1"/>
</dbReference>
<dbReference type="EC" id="2.3.1.39" evidence="2"/>
<dbReference type="PANTHER" id="PTHR42681">
    <property type="entry name" value="MALONYL-COA-ACYL CARRIER PROTEIN TRANSACYLASE, MITOCHONDRIAL"/>
    <property type="match status" value="1"/>
</dbReference>
<dbReference type="Gene3D" id="3.30.70.250">
    <property type="entry name" value="Malonyl-CoA ACP transacylase, ACP-binding"/>
    <property type="match status" value="1"/>
</dbReference>
<dbReference type="GO" id="GO:0006633">
    <property type="term" value="P:fatty acid biosynthetic process"/>
    <property type="evidence" value="ECO:0007669"/>
    <property type="project" value="TreeGrafter"/>
</dbReference>
<evidence type="ECO:0000256" key="2">
    <source>
        <dbReference type="ARBA" id="ARBA00013258"/>
    </source>
</evidence>
<gene>
    <name evidence="7" type="ORF">MNBD_NITROSPIRAE01-266</name>
</gene>
<dbReference type="NCBIfam" id="TIGR00128">
    <property type="entry name" value="fabD"/>
    <property type="match status" value="1"/>
</dbReference>
<dbReference type="GO" id="GO:0005829">
    <property type="term" value="C:cytosol"/>
    <property type="evidence" value="ECO:0007669"/>
    <property type="project" value="TreeGrafter"/>
</dbReference>
<dbReference type="Gene3D" id="3.40.366.10">
    <property type="entry name" value="Malonyl-Coenzyme A Acyl Carrier Protein, domain 2"/>
    <property type="match status" value="1"/>
</dbReference>
<name>A0A3B1CS93_9ZZZZ</name>
<dbReference type="InterPro" id="IPR001227">
    <property type="entry name" value="Ac_transferase_dom_sf"/>
</dbReference>
<comment type="similarity">
    <text evidence="1">Belongs to the FabD family.</text>
</comment>
<keyword evidence="3 7" id="KW-0808">Transferase</keyword>
<dbReference type="PIRSF" id="PIRSF000446">
    <property type="entry name" value="Mct"/>
    <property type="match status" value="1"/>
</dbReference>
<evidence type="ECO:0000256" key="5">
    <source>
        <dbReference type="ARBA" id="ARBA00048462"/>
    </source>
</evidence>
<dbReference type="InterPro" id="IPR016036">
    <property type="entry name" value="Malonyl_transacylase_ACP-bd"/>
</dbReference>
<feature type="domain" description="Malonyl-CoA:ACP transacylase (MAT)" evidence="6">
    <location>
        <begin position="6"/>
        <end position="313"/>
    </location>
</feature>
<protein>
    <recommendedName>
        <fullName evidence="2">[acyl-carrier-protein] S-malonyltransferase</fullName>
        <ecNumber evidence="2">2.3.1.39</ecNumber>
    </recommendedName>
</protein>
<dbReference type="GO" id="GO:0004314">
    <property type="term" value="F:[acyl-carrier-protein] S-malonyltransferase activity"/>
    <property type="evidence" value="ECO:0007669"/>
    <property type="project" value="UniProtKB-EC"/>
</dbReference>
<dbReference type="InterPro" id="IPR014043">
    <property type="entry name" value="Acyl_transferase_dom"/>
</dbReference>